<evidence type="ECO:0000256" key="4">
    <source>
        <dbReference type="ARBA" id="ARBA00005037"/>
    </source>
</evidence>
<evidence type="ECO:0000256" key="2">
    <source>
        <dbReference type="ARBA" id="ARBA00003691"/>
    </source>
</evidence>
<dbReference type="HAMAP" id="MF_01629">
    <property type="entry name" value="PdxH"/>
    <property type="match status" value="1"/>
</dbReference>
<comment type="caution">
    <text evidence="14">The sequence shown here is derived from an EMBL/GenBank/DDBJ whole genome shotgun (WGS) entry which is preliminary data.</text>
</comment>
<keyword evidence="10" id="KW-0560">Oxidoreductase</keyword>
<comment type="cofactor">
    <cofactor evidence="1">
        <name>FMN</name>
        <dbReference type="ChEBI" id="CHEBI:58210"/>
    </cofactor>
</comment>
<dbReference type="PANTHER" id="PTHR10851:SF0">
    <property type="entry name" value="PYRIDOXINE-5'-PHOSPHATE OXIDASE"/>
    <property type="match status" value="1"/>
</dbReference>
<evidence type="ECO:0000256" key="5">
    <source>
        <dbReference type="ARBA" id="ARBA00007301"/>
    </source>
</evidence>
<comment type="similarity">
    <text evidence="5">Belongs to the pyridoxamine 5'-phosphate oxidase family.</text>
</comment>
<organism evidence="14 15">
    <name type="scientific">Trichonephila inaurata madagascariensis</name>
    <dbReference type="NCBI Taxonomy" id="2747483"/>
    <lineage>
        <taxon>Eukaryota</taxon>
        <taxon>Metazoa</taxon>
        <taxon>Ecdysozoa</taxon>
        <taxon>Arthropoda</taxon>
        <taxon>Chelicerata</taxon>
        <taxon>Arachnida</taxon>
        <taxon>Araneae</taxon>
        <taxon>Araneomorphae</taxon>
        <taxon>Entelegynae</taxon>
        <taxon>Araneoidea</taxon>
        <taxon>Nephilidae</taxon>
        <taxon>Trichonephila</taxon>
        <taxon>Trichonephila inaurata</taxon>
    </lineage>
</organism>
<dbReference type="SUPFAM" id="SSF50475">
    <property type="entry name" value="FMN-binding split barrel"/>
    <property type="match status" value="1"/>
</dbReference>
<dbReference type="InterPro" id="IPR019576">
    <property type="entry name" value="Pyridoxamine_oxidase_dimer_C"/>
</dbReference>
<accession>A0A8X6XZ38</accession>
<dbReference type="GO" id="GO:0004733">
    <property type="term" value="F:pyridoxamine phosphate oxidase activity"/>
    <property type="evidence" value="ECO:0007669"/>
    <property type="project" value="UniProtKB-EC"/>
</dbReference>
<evidence type="ECO:0000256" key="11">
    <source>
        <dbReference type="ARBA" id="ARBA00023096"/>
    </source>
</evidence>
<dbReference type="EMBL" id="BMAV01014556">
    <property type="protein sequence ID" value="GFY63010.1"/>
    <property type="molecule type" value="Genomic_DNA"/>
</dbReference>
<evidence type="ECO:0000256" key="6">
    <source>
        <dbReference type="ARBA" id="ARBA00011738"/>
    </source>
</evidence>
<evidence type="ECO:0000256" key="8">
    <source>
        <dbReference type="ARBA" id="ARBA00022630"/>
    </source>
</evidence>
<dbReference type="GO" id="GO:0010181">
    <property type="term" value="F:FMN binding"/>
    <property type="evidence" value="ECO:0007669"/>
    <property type="project" value="InterPro"/>
</dbReference>
<dbReference type="NCBIfam" id="TIGR00558">
    <property type="entry name" value="pdxH"/>
    <property type="match status" value="1"/>
</dbReference>
<comment type="subunit">
    <text evidence="6">Homodimer.</text>
</comment>
<evidence type="ECO:0000256" key="7">
    <source>
        <dbReference type="ARBA" id="ARBA00012801"/>
    </source>
</evidence>
<proteinExistence type="inferred from homology"/>
<evidence type="ECO:0000313" key="15">
    <source>
        <dbReference type="Proteomes" id="UP000886998"/>
    </source>
</evidence>
<evidence type="ECO:0000259" key="13">
    <source>
        <dbReference type="Pfam" id="PF10590"/>
    </source>
</evidence>
<keyword evidence="15" id="KW-1185">Reference proteome</keyword>
<feature type="domain" description="Pyridoxamine 5'-phosphate oxidase N-terminal" evidence="12">
    <location>
        <begin position="84"/>
        <end position="204"/>
    </location>
</feature>
<dbReference type="PROSITE" id="PS01064">
    <property type="entry name" value="PYRIDOX_OXIDASE"/>
    <property type="match status" value="1"/>
</dbReference>
<dbReference type="Proteomes" id="UP000886998">
    <property type="component" value="Unassembled WGS sequence"/>
</dbReference>
<keyword evidence="8" id="KW-0285">Flavoprotein</keyword>
<dbReference type="InterPro" id="IPR019740">
    <property type="entry name" value="Pyridox_Oxase_CS"/>
</dbReference>
<reference evidence="14" key="1">
    <citation type="submission" date="2020-08" db="EMBL/GenBank/DDBJ databases">
        <title>Multicomponent nature underlies the extraordinary mechanical properties of spider dragline silk.</title>
        <authorList>
            <person name="Kono N."/>
            <person name="Nakamura H."/>
            <person name="Mori M."/>
            <person name="Yoshida Y."/>
            <person name="Ohtoshi R."/>
            <person name="Malay A.D."/>
            <person name="Moran D.A.P."/>
            <person name="Tomita M."/>
            <person name="Numata K."/>
            <person name="Arakawa K."/>
        </authorList>
    </citation>
    <scope>NUCLEOTIDE SEQUENCE</scope>
</reference>
<comment type="pathway">
    <text evidence="4">Cofactor metabolism; pyridoxal 5'-phosphate salvage; pyridoxal 5'-phosphate from pyridoxine 5'-phosphate: step 1/1.</text>
</comment>
<dbReference type="InterPro" id="IPR011576">
    <property type="entry name" value="Pyridox_Oxase_N"/>
</dbReference>
<evidence type="ECO:0000256" key="1">
    <source>
        <dbReference type="ARBA" id="ARBA00001917"/>
    </source>
</evidence>
<dbReference type="OrthoDB" id="303614at2759"/>
<sequence>MLRIIKTTFSCRWLQINDSFLAVPNYLVSIDLKKFCSKMDIGPEGKKDLGAMRVPYEPELERDFSIKHPIKLFDIWFNDARKTEGIREANAVAVATADKNGKPSVRYVLLKYYSNEGFTFFTNYNSRKGKEITANPQVSLLFYWEPLCRQVRVEGSVVKISQKESEDYFHSRPRSSQLSAVVSQQSEIIESKEVLISKREELEQKYADESIIIPKPDCWGGYLVVPDAIEFWCGRSDRLHDRIRFRKPLHQETPDEKVTHTGLDGWLYEYLSP</sequence>
<dbReference type="InterPro" id="IPR012349">
    <property type="entry name" value="Split_barrel_FMN-bd"/>
</dbReference>
<evidence type="ECO:0000256" key="3">
    <source>
        <dbReference type="ARBA" id="ARBA00004738"/>
    </source>
</evidence>
<dbReference type="EC" id="1.4.3.5" evidence="7"/>
<comment type="pathway">
    <text evidence="3">Cofactor metabolism; pyridoxal 5'-phosphate salvage; pyridoxal 5'-phosphate from pyridoxamine 5'-phosphate: step 1/1.</text>
</comment>
<evidence type="ECO:0000313" key="14">
    <source>
        <dbReference type="EMBL" id="GFY63010.1"/>
    </source>
</evidence>
<dbReference type="FunFam" id="2.30.110.10:FF:000005">
    <property type="entry name" value="NAD(P)H-hydrate epimerase"/>
    <property type="match status" value="1"/>
</dbReference>
<evidence type="ECO:0000256" key="10">
    <source>
        <dbReference type="ARBA" id="ARBA00023002"/>
    </source>
</evidence>
<name>A0A8X6XZ38_9ARAC</name>
<evidence type="ECO:0000256" key="9">
    <source>
        <dbReference type="ARBA" id="ARBA00022643"/>
    </source>
</evidence>
<comment type="function">
    <text evidence="2">Catalyzes the oxidation of either pyridoxine 5'-phosphate (PNP) or pyridoxamine 5'-phosphate (PMP) into pyridoxal 5'-phosphate (PLP).</text>
</comment>
<dbReference type="Pfam" id="PF10590">
    <property type="entry name" value="PNP_phzG_C"/>
    <property type="match status" value="1"/>
</dbReference>
<dbReference type="PANTHER" id="PTHR10851">
    <property type="entry name" value="PYRIDOXINE-5-PHOSPHATE OXIDASE"/>
    <property type="match status" value="1"/>
</dbReference>
<dbReference type="Gene3D" id="2.30.110.10">
    <property type="entry name" value="Electron Transport, Fmn-binding Protein, Chain A"/>
    <property type="match status" value="1"/>
</dbReference>
<dbReference type="InterPro" id="IPR000659">
    <property type="entry name" value="Pyridox_Oxase"/>
</dbReference>
<keyword evidence="11" id="KW-0664">Pyridoxine biosynthesis</keyword>
<keyword evidence="9" id="KW-0288">FMN</keyword>
<gene>
    <name evidence="14" type="primary">Pnpo</name>
    <name evidence="14" type="ORF">TNIN_256871</name>
</gene>
<dbReference type="NCBIfam" id="NF004231">
    <property type="entry name" value="PRK05679.1"/>
    <property type="match status" value="1"/>
</dbReference>
<protein>
    <recommendedName>
        <fullName evidence="7">pyridoxal 5'-phosphate synthase</fullName>
        <ecNumber evidence="7">1.4.3.5</ecNumber>
    </recommendedName>
</protein>
<dbReference type="GO" id="GO:0008615">
    <property type="term" value="P:pyridoxine biosynthetic process"/>
    <property type="evidence" value="ECO:0007669"/>
    <property type="project" value="UniProtKB-KW"/>
</dbReference>
<dbReference type="AlphaFoldDB" id="A0A8X6XZ38"/>
<evidence type="ECO:0000259" key="12">
    <source>
        <dbReference type="Pfam" id="PF01243"/>
    </source>
</evidence>
<feature type="domain" description="Pyridoxine 5'-phosphate oxidase dimerisation C-terminal" evidence="13">
    <location>
        <begin position="219"/>
        <end position="273"/>
    </location>
</feature>
<dbReference type="Pfam" id="PF01243">
    <property type="entry name" value="PNPOx_N"/>
    <property type="match status" value="1"/>
</dbReference>